<evidence type="ECO:0000313" key="2">
    <source>
        <dbReference type="Proteomes" id="UP000823674"/>
    </source>
</evidence>
<sequence length="87" mass="10175">MEVISFEHVFKKNILEAFWKRDYVSFHKVPIPIPGFRFQNGKRTSDETSVQRRARHKDSIFGTKQQLLSNPSLLKTSVSPIKTTKRN</sequence>
<gene>
    <name evidence="1" type="primary">A07p002710.1_BraROA</name>
    <name evidence="1" type="ORF">IGI04_025892</name>
</gene>
<protein>
    <submittedName>
        <fullName evidence="1">Uncharacterized protein</fullName>
    </submittedName>
</protein>
<dbReference type="EMBL" id="JADBGQ010000009">
    <property type="protein sequence ID" value="KAG5378050.1"/>
    <property type="molecule type" value="Genomic_DNA"/>
</dbReference>
<evidence type="ECO:0000313" key="1">
    <source>
        <dbReference type="EMBL" id="KAG5378050.1"/>
    </source>
</evidence>
<dbReference type="Proteomes" id="UP000823674">
    <property type="component" value="Chromosome A07"/>
</dbReference>
<organism evidence="1 2">
    <name type="scientific">Brassica rapa subsp. trilocularis</name>
    <dbReference type="NCBI Taxonomy" id="1813537"/>
    <lineage>
        <taxon>Eukaryota</taxon>
        <taxon>Viridiplantae</taxon>
        <taxon>Streptophyta</taxon>
        <taxon>Embryophyta</taxon>
        <taxon>Tracheophyta</taxon>
        <taxon>Spermatophyta</taxon>
        <taxon>Magnoliopsida</taxon>
        <taxon>eudicotyledons</taxon>
        <taxon>Gunneridae</taxon>
        <taxon>Pentapetalae</taxon>
        <taxon>rosids</taxon>
        <taxon>malvids</taxon>
        <taxon>Brassicales</taxon>
        <taxon>Brassicaceae</taxon>
        <taxon>Brassiceae</taxon>
        <taxon>Brassica</taxon>
    </lineage>
</organism>
<reference evidence="1 2" key="1">
    <citation type="submission" date="2021-03" db="EMBL/GenBank/DDBJ databases">
        <authorList>
            <person name="King G.J."/>
            <person name="Bancroft I."/>
            <person name="Baten A."/>
            <person name="Bloomfield J."/>
            <person name="Borpatragohain P."/>
            <person name="He Z."/>
            <person name="Irish N."/>
            <person name="Irwin J."/>
            <person name="Liu K."/>
            <person name="Mauleon R.P."/>
            <person name="Moore J."/>
            <person name="Morris R."/>
            <person name="Ostergaard L."/>
            <person name="Wang B."/>
            <person name="Wells R."/>
        </authorList>
    </citation>
    <scope>NUCLEOTIDE SEQUENCE [LARGE SCALE GENOMIC DNA]</scope>
    <source>
        <strain evidence="1">R-o-18</strain>
        <tissue evidence="1">Leaf</tissue>
    </source>
</reference>
<comment type="caution">
    <text evidence="1">The sequence shown here is derived from an EMBL/GenBank/DDBJ whole genome shotgun (WGS) entry which is preliminary data.</text>
</comment>
<accession>A0ABQ7KX43</accession>
<name>A0ABQ7KX43_BRACM</name>
<keyword evidence="2" id="KW-1185">Reference proteome</keyword>
<proteinExistence type="predicted"/>